<dbReference type="PANTHER" id="PTHR22950">
    <property type="entry name" value="AMINO ACID TRANSPORTER"/>
    <property type="match status" value="1"/>
</dbReference>
<dbReference type="GO" id="GO:0015179">
    <property type="term" value="F:L-amino acid transmembrane transporter activity"/>
    <property type="evidence" value="ECO:0007669"/>
    <property type="project" value="TreeGrafter"/>
</dbReference>
<keyword evidence="3 5" id="KW-1133">Transmembrane helix</keyword>
<dbReference type="Proteomes" id="UP001142055">
    <property type="component" value="Chromosome 2"/>
</dbReference>
<evidence type="ECO:0000259" key="6">
    <source>
        <dbReference type="Pfam" id="PF01490"/>
    </source>
</evidence>
<feature type="transmembrane region" description="Helical" evidence="5">
    <location>
        <begin position="148"/>
        <end position="170"/>
    </location>
</feature>
<dbReference type="FunFam" id="1.20.1740.10:FF:000052">
    <property type="entry name" value="Lysine histidine transporter-like 3"/>
    <property type="match status" value="1"/>
</dbReference>
<evidence type="ECO:0000256" key="1">
    <source>
        <dbReference type="ARBA" id="ARBA00004141"/>
    </source>
</evidence>
<sequence>MSKTDYNLNVGLEGPISNVLGHGHSLKGISFWTATVFVVGEVAGGGILSLAHATAQAGWSGLGIIVYCAILAAIAGIALAKCWLILEERYPEYRHGLTRKPFSTIGYHAFGNWASAFVSLLINITRIGAGTVFLLLTSNMIHTLTKQAIHLSNCEWIPIVAVVMLLPMWLRSPADFWPVAYSAMISSVVGTVLLIINCALEISKHGMAKDFHVDGLETWASAFGTILFAFGGASAFPNFQNDMKEKDKFPRAVILGYIALLCLYLPIAVLGYAAMGFNASESIIDDLGTGAIITIVEICFFIHCGTVIFIVINPTFLDLEELFNVPKPFSWKRALLRTAILILMTFIGETFPSFGQILDLIGSTTVALLSFVLPLVFYVKLVWDQEKNLDWPQRKLPAYVVFLFVLLVITAIVGGFSSAFSTLKHWTPLDAACYISGSGSASSYNETLHK</sequence>
<dbReference type="GO" id="GO:0005774">
    <property type="term" value="C:vacuolar membrane"/>
    <property type="evidence" value="ECO:0007669"/>
    <property type="project" value="TreeGrafter"/>
</dbReference>
<feature type="transmembrane region" description="Helical" evidence="5">
    <location>
        <begin position="176"/>
        <end position="200"/>
    </location>
</feature>
<comment type="subcellular location">
    <subcellularLocation>
        <location evidence="1">Membrane</location>
        <topology evidence="1">Multi-pass membrane protein</topology>
    </subcellularLocation>
</comment>
<dbReference type="EMBL" id="JAPWDV010000002">
    <property type="protein sequence ID" value="KAJ6219924.1"/>
    <property type="molecule type" value="Genomic_DNA"/>
</dbReference>
<feature type="transmembrane region" description="Helical" evidence="5">
    <location>
        <begin position="62"/>
        <end position="86"/>
    </location>
</feature>
<comment type="caution">
    <text evidence="7">The sequence shown here is derived from an EMBL/GenBank/DDBJ whole genome shotgun (WGS) entry which is preliminary data.</text>
</comment>
<evidence type="ECO:0000313" key="8">
    <source>
        <dbReference type="Proteomes" id="UP001142055"/>
    </source>
</evidence>
<evidence type="ECO:0000256" key="5">
    <source>
        <dbReference type="SAM" id="Phobius"/>
    </source>
</evidence>
<keyword evidence="2 5" id="KW-0812">Transmembrane</keyword>
<dbReference type="Pfam" id="PF01490">
    <property type="entry name" value="Aa_trans"/>
    <property type="match status" value="1"/>
</dbReference>
<feature type="transmembrane region" description="Helical" evidence="5">
    <location>
        <begin position="113"/>
        <end position="136"/>
    </location>
</feature>
<evidence type="ECO:0000256" key="4">
    <source>
        <dbReference type="ARBA" id="ARBA00023136"/>
    </source>
</evidence>
<dbReference type="PANTHER" id="PTHR22950:SF703">
    <property type="entry name" value="AMINO ACID TRANSPORTER TRANSMEMBRANE DOMAIN-CONTAINING PROTEIN"/>
    <property type="match status" value="1"/>
</dbReference>
<dbReference type="InterPro" id="IPR013057">
    <property type="entry name" value="AA_transpt_TM"/>
</dbReference>
<feature type="transmembrane region" description="Helical" evidence="5">
    <location>
        <begin position="334"/>
        <end position="354"/>
    </location>
</feature>
<protein>
    <recommendedName>
        <fullName evidence="6">Amino acid transporter transmembrane domain-containing protein</fullName>
    </recommendedName>
</protein>
<dbReference type="OMA" id="AICYTVC"/>
<feature type="transmembrane region" description="Helical" evidence="5">
    <location>
        <begin position="287"/>
        <end position="313"/>
    </location>
</feature>
<dbReference type="AlphaFoldDB" id="A0A9Q0RMM3"/>
<evidence type="ECO:0000256" key="3">
    <source>
        <dbReference type="ARBA" id="ARBA00022989"/>
    </source>
</evidence>
<proteinExistence type="predicted"/>
<feature type="transmembrane region" description="Helical" evidence="5">
    <location>
        <begin position="360"/>
        <end position="379"/>
    </location>
</feature>
<name>A0A9Q0RMM3_BLOTA</name>
<gene>
    <name evidence="7" type="ORF">RDWZM_005736</name>
</gene>
<evidence type="ECO:0000256" key="2">
    <source>
        <dbReference type="ARBA" id="ARBA00022692"/>
    </source>
</evidence>
<organism evidence="7 8">
    <name type="scientific">Blomia tropicalis</name>
    <name type="common">Mite</name>
    <dbReference type="NCBI Taxonomy" id="40697"/>
    <lineage>
        <taxon>Eukaryota</taxon>
        <taxon>Metazoa</taxon>
        <taxon>Ecdysozoa</taxon>
        <taxon>Arthropoda</taxon>
        <taxon>Chelicerata</taxon>
        <taxon>Arachnida</taxon>
        <taxon>Acari</taxon>
        <taxon>Acariformes</taxon>
        <taxon>Sarcoptiformes</taxon>
        <taxon>Astigmata</taxon>
        <taxon>Glycyphagoidea</taxon>
        <taxon>Echimyopodidae</taxon>
        <taxon>Blomia</taxon>
    </lineage>
</organism>
<feature type="transmembrane region" description="Helical" evidence="5">
    <location>
        <begin position="399"/>
        <end position="420"/>
    </location>
</feature>
<reference evidence="7" key="1">
    <citation type="submission" date="2022-12" db="EMBL/GenBank/DDBJ databases">
        <title>Genome assemblies of Blomia tropicalis.</title>
        <authorList>
            <person name="Cui Y."/>
        </authorList>
    </citation>
    <scope>NUCLEOTIDE SEQUENCE</scope>
    <source>
        <tissue evidence="7">Adult mites</tissue>
    </source>
</reference>
<feature type="transmembrane region" description="Helical" evidence="5">
    <location>
        <begin position="252"/>
        <end position="275"/>
    </location>
</feature>
<keyword evidence="4 5" id="KW-0472">Membrane</keyword>
<evidence type="ECO:0000313" key="7">
    <source>
        <dbReference type="EMBL" id="KAJ6219924.1"/>
    </source>
</evidence>
<accession>A0A9Q0RMM3</accession>
<feature type="domain" description="Amino acid transporter transmembrane" evidence="6">
    <location>
        <begin position="28"/>
        <end position="412"/>
    </location>
</feature>
<keyword evidence="8" id="KW-1185">Reference proteome</keyword>
<feature type="transmembrane region" description="Helical" evidence="5">
    <location>
        <begin position="29"/>
        <end position="50"/>
    </location>
</feature>
<dbReference type="Gene3D" id="1.20.1740.10">
    <property type="entry name" value="Amino acid/polyamine transporter I"/>
    <property type="match status" value="1"/>
</dbReference>